<keyword evidence="8" id="KW-1185">Reference proteome</keyword>
<evidence type="ECO:0000256" key="1">
    <source>
        <dbReference type="ARBA" id="ARBA00004141"/>
    </source>
</evidence>
<feature type="domain" description="ABC transmembrane type-2" evidence="6">
    <location>
        <begin position="17"/>
        <end position="240"/>
    </location>
</feature>
<dbReference type="Pfam" id="PF01061">
    <property type="entry name" value="ABC2_membrane"/>
    <property type="match status" value="1"/>
</dbReference>
<organism evidence="7 8">
    <name type="scientific">Methanocella conradii (strain DSM 24694 / JCM 17849 / CGMCC 1.5162 / HZ254)</name>
    <dbReference type="NCBI Taxonomy" id="1041930"/>
    <lineage>
        <taxon>Archaea</taxon>
        <taxon>Methanobacteriati</taxon>
        <taxon>Methanobacteriota</taxon>
        <taxon>Stenosarchaea group</taxon>
        <taxon>Methanomicrobia</taxon>
        <taxon>Methanocellales</taxon>
        <taxon>Methanocellaceae</taxon>
        <taxon>Methanocella</taxon>
    </lineage>
</organism>
<dbReference type="EMBL" id="CP003243">
    <property type="protein sequence ID" value="AFD00441.1"/>
    <property type="molecule type" value="Genomic_DNA"/>
</dbReference>
<reference evidence="7 8" key="1">
    <citation type="journal article" date="2012" name="J. Bacteriol.">
        <title>Complete genome sequence of a thermophilic methanogen, Methanocella conradii HZ254, isolated from Chinese rice field soil.</title>
        <authorList>
            <person name="Lu Z."/>
            <person name="Lu Y."/>
        </authorList>
    </citation>
    <scope>NUCLEOTIDE SEQUENCE [LARGE SCALE GENOMIC DNA]</scope>
    <source>
        <strain evidence="8">DSM 24694 / JCM 17849 / CGMCC 1.5162 / HZ254</strain>
    </source>
</reference>
<dbReference type="RefSeq" id="WP_014406272.1">
    <property type="nucleotide sequence ID" value="NC_017034.1"/>
</dbReference>
<feature type="transmembrane region" description="Helical" evidence="5">
    <location>
        <begin position="21"/>
        <end position="41"/>
    </location>
</feature>
<feature type="transmembrane region" description="Helical" evidence="5">
    <location>
        <begin position="96"/>
        <end position="121"/>
    </location>
</feature>
<keyword evidence="2 5" id="KW-0812">Transmembrane</keyword>
<evidence type="ECO:0000256" key="5">
    <source>
        <dbReference type="SAM" id="Phobius"/>
    </source>
</evidence>
<sequence length="242" mass="26296">MISDVYPYFKRDLVEWLRGKISVFTSLIMPATWLVFVGLTLPASFTDRYIDFITPGVLVMTVLFSSLDGGALLTYDKEFGLLTKFLTLPASRESILFGKMAFITFRGLLQSTVILLLALFLGARLPGLIGLAYTYIVLAALSLAISAMASTMALLLEDHGGYSAFSGLVGMPLFFASTAMIPYGSMPHWLSIVASLNPVSMAIDTIRATFTGNIIFTGTIKLTILAAIITGACIYIFRRATL</sequence>
<dbReference type="PANTHER" id="PTHR43229">
    <property type="entry name" value="NODULATION PROTEIN J"/>
    <property type="match status" value="1"/>
</dbReference>
<dbReference type="HOGENOM" id="CLU_039483_2_3_2"/>
<dbReference type="KEGG" id="mez:Mtc_1695"/>
<protein>
    <submittedName>
        <fullName evidence="7">ABC-type multidrug transport system, permease component</fullName>
    </submittedName>
</protein>
<feature type="transmembrane region" description="Helical" evidence="5">
    <location>
        <begin position="210"/>
        <end position="237"/>
    </location>
</feature>
<gene>
    <name evidence="7" type="ordered locus">Mtc_1695</name>
</gene>
<evidence type="ECO:0000256" key="3">
    <source>
        <dbReference type="ARBA" id="ARBA00022989"/>
    </source>
</evidence>
<feature type="transmembrane region" description="Helical" evidence="5">
    <location>
        <begin position="133"/>
        <end position="156"/>
    </location>
</feature>
<dbReference type="InterPro" id="IPR000412">
    <property type="entry name" value="ABC_2_transport"/>
</dbReference>
<dbReference type="PIRSF" id="PIRSF006648">
    <property type="entry name" value="DrrB"/>
    <property type="match status" value="1"/>
</dbReference>
<dbReference type="GeneID" id="11971836"/>
<evidence type="ECO:0000256" key="4">
    <source>
        <dbReference type="ARBA" id="ARBA00023136"/>
    </source>
</evidence>
<dbReference type="eggNOG" id="arCOG01467">
    <property type="taxonomic scope" value="Archaea"/>
</dbReference>
<evidence type="ECO:0000256" key="2">
    <source>
        <dbReference type="ARBA" id="ARBA00022692"/>
    </source>
</evidence>
<evidence type="ECO:0000313" key="7">
    <source>
        <dbReference type="EMBL" id="AFD00441.1"/>
    </source>
</evidence>
<evidence type="ECO:0000259" key="6">
    <source>
        <dbReference type="PROSITE" id="PS51012"/>
    </source>
</evidence>
<evidence type="ECO:0000313" key="8">
    <source>
        <dbReference type="Proteomes" id="UP000005233"/>
    </source>
</evidence>
<dbReference type="GO" id="GO:0043190">
    <property type="term" value="C:ATP-binding cassette (ABC) transporter complex"/>
    <property type="evidence" value="ECO:0007669"/>
    <property type="project" value="InterPro"/>
</dbReference>
<comment type="subcellular location">
    <subcellularLocation>
        <location evidence="1">Membrane</location>
        <topology evidence="1">Multi-pass membrane protein</topology>
    </subcellularLocation>
</comment>
<dbReference type="InterPro" id="IPR047817">
    <property type="entry name" value="ABC2_TM_bact-type"/>
</dbReference>
<dbReference type="InterPro" id="IPR013525">
    <property type="entry name" value="ABC2_TM"/>
</dbReference>
<dbReference type="Proteomes" id="UP000005233">
    <property type="component" value="Chromosome"/>
</dbReference>
<name>H8I8X0_METCZ</name>
<feature type="transmembrane region" description="Helical" evidence="5">
    <location>
        <begin position="168"/>
        <end position="190"/>
    </location>
</feature>
<dbReference type="AlphaFoldDB" id="H8I8X0"/>
<dbReference type="PROSITE" id="PS51012">
    <property type="entry name" value="ABC_TM2"/>
    <property type="match status" value="1"/>
</dbReference>
<keyword evidence="3 5" id="KW-1133">Transmembrane helix</keyword>
<dbReference type="PANTHER" id="PTHR43229:SF2">
    <property type="entry name" value="NODULATION PROTEIN J"/>
    <property type="match status" value="1"/>
</dbReference>
<dbReference type="GO" id="GO:0140359">
    <property type="term" value="F:ABC-type transporter activity"/>
    <property type="evidence" value="ECO:0007669"/>
    <property type="project" value="InterPro"/>
</dbReference>
<dbReference type="InterPro" id="IPR051784">
    <property type="entry name" value="Nod_factor_ABC_transporter"/>
</dbReference>
<proteinExistence type="predicted"/>
<dbReference type="STRING" id="1041930.Mtc_1695"/>
<feature type="transmembrane region" description="Helical" evidence="5">
    <location>
        <begin position="53"/>
        <end position="75"/>
    </location>
</feature>
<accession>H8I8X0</accession>
<keyword evidence="4 5" id="KW-0472">Membrane</keyword>